<feature type="region of interest" description="Disordered" evidence="2">
    <location>
        <begin position="798"/>
        <end position="818"/>
    </location>
</feature>
<organism evidence="3 4">
    <name type="scientific">Volvox africanus</name>
    <dbReference type="NCBI Taxonomy" id="51714"/>
    <lineage>
        <taxon>Eukaryota</taxon>
        <taxon>Viridiplantae</taxon>
        <taxon>Chlorophyta</taxon>
        <taxon>core chlorophytes</taxon>
        <taxon>Chlorophyceae</taxon>
        <taxon>CS clade</taxon>
        <taxon>Chlamydomonadales</taxon>
        <taxon>Volvocaceae</taxon>
        <taxon>Volvox</taxon>
    </lineage>
</organism>
<evidence type="ECO:0000256" key="1">
    <source>
        <dbReference type="ARBA" id="ARBA00006298"/>
    </source>
</evidence>
<proteinExistence type="inferred from homology"/>
<feature type="region of interest" description="Disordered" evidence="2">
    <location>
        <begin position="708"/>
        <end position="728"/>
    </location>
</feature>
<protein>
    <submittedName>
        <fullName evidence="3">Uncharacterized protein</fullName>
    </submittedName>
</protein>
<evidence type="ECO:0000313" key="3">
    <source>
        <dbReference type="EMBL" id="GLI65101.1"/>
    </source>
</evidence>
<feature type="region of interest" description="Disordered" evidence="2">
    <location>
        <begin position="964"/>
        <end position="985"/>
    </location>
</feature>
<dbReference type="Proteomes" id="UP001165090">
    <property type="component" value="Unassembled WGS sequence"/>
</dbReference>
<dbReference type="Pfam" id="PF09797">
    <property type="entry name" value="NatB_MDM20"/>
    <property type="match status" value="1"/>
</dbReference>
<dbReference type="InterPro" id="IPR011990">
    <property type="entry name" value="TPR-like_helical_dom_sf"/>
</dbReference>
<evidence type="ECO:0000256" key="2">
    <source>
        <dbReference type="SAM" id="MobiDB-lite"/>
    </source>
</evidence>
<dbReference type="PANTHER" id="PTHR22767:SF3">
    <property type="entry name" value="N-ALPHA-ACETYLTRANSFERASE 25, NATB AUXILIARY SUBUNIT"/>
    <property type="match status" value="1"/>
</dbReference>
<sequence>MQQMPKPISQIIFSGISVHLETWVVQRLPRQRRMSRRPKDPDAFERKVRPIYDALDSRNWKGALKLCQQALQKYSDNELIKVLKAIGLERSGKREEANQVVDEVIALNPIDEQVLRLAAIVLRASGRLSDITQMYENAATAMAPRGGELALVLQHEVFGAHVREQNFVKQQQVALRLSKAAASVAGHAAISSERYGWWVVISILLQARATLRMTATGVPAPAGQVPSVAMGPEKLLALAEGMMARQAAKDGRLEGYDALMVYVDVLLAQGKASDALSLVSGPLGASALRLPAERLQLRAVLSALSGDLPAASELLREGLRLNPDDWGALQLLLDCMLPGTAASVTRGSAPSCPPTFRPQHPLVLISGGLAEQLPPRGLAVTPDEACGTAAVIEAQAVLQELVDLVDLKEQSPSSRGTPGDVGPGAGGGNGYKAMTMRGPDLALVDLAMRRHRAAAAAAAAAATATDSNSSNGSGGGSGDIGDTEAAVIDAVLSYYRKYGSLVSCAVDLRTYVSQLGAGAASRLAEALETEADKATALASAAGESGGAAALTSLRRRVCAAQIRDDLGLPRLERCGEGVELSKELLDLYGTAQPLQAGLDERERGAADELPALAGAALMTAAGLATSDAAAVPYMLAAYGAFADAVRVRPFGAGMRISLAALAALLAAPVAAAAHMYKLDIKHIQLDTLGAQMLLTPLLAWPHAGTVSMADAESSPPPSSPNGDAQGNSQQLLHRALRDTNALFADHACDAGESIFTAYGHGMYTKVLEFTAFRERLAAAHTLAVVRAESGLADCFRSSSSGGGGGNSSSSANAAGADSGGAEAIPAVDAVRSASVAAAGKLNPDNLPTASSLRFNWDLSIRPSWLPPGEAGPSAAVLEWWRSRAAGEICGQGYGRCWWAATGSAEAPSSAAAEWRTCQASAAAHRWLLPHCIAGALGASGGGVLNLREALERLKGLMDEQLVKSSNDASTAGSEADGDSREGGATAGLASCTKIDAEALRRLDVTLYGAALAVRDCLGSGSASAAAVGGAEADAACRALGELVAAVRRLVSLAADELAAAAREAAAWGGVLPGGPLAAVSLLVQEHLSVAAPCIQSWQSVLKAVRKRRAKSGNQMEGAAQHLIDAVTKTAEQLAAAAQDCVDALTAATGAAAAGGEPLPAAAAAAQAVRFLKAQGHAAASVSESAASALEALVQEQRITVGLVMKRAAAVAAALLP</sequence>
<keyword evidence="4" id="KW-1185">Reference proteome</keyword>
<name>A0ABQ5S5I0_9CHLO</name>
<gene>
    <name evidence="3" type="ORF">VaNZ11_008542</name>
</gene>
<feature type="region of interest" description="Disordered" evidence="2">
    <location>
        <begin position="408"/>
        <end position="432"/>
    </location>
</feature>
<reference evidence="3 4" key="1">
    <citation type="journal article" date="2023" name="IScience">
        <title>Expanded male sex-determining region conserved during the evolution of homothallism in the green alga Volvox.</title>
        <authorList>
            <person name="Yamamoto K."/>
            <person name="Matsuzaki R."/>
            <person name="Mahakham W."/>
            <person name="Heman W."/>
            <person name="Sekimoto H."/>
            <person name="Kawachi M."/>
            <person name="Minakuchi Y."/>
            <person name="Toyoda A."/>
            <person name="Nozaki H."/>
        </authorList>
    </citation>
    <scope>NUCLEOTIDE SEQUENCE [LARGE SCALE GENOMIC DNA]</scope>
    <source>
        <strain evidence="3 4">NIES-4468</strain>
    </source>
</reference>
<comment type="caution">
    <text evidence="3">The sequence shown here is derived from an EMBL/GenBank/DDBJ whole genome shotgun (WGS) entry which is preliminary data.</text>
</comment>
<accession>A0ABQ5S5I0</accession>
<dbReference type="InterPro" id="IPR019183">
    <property type="entry name" value="NAA25_NatB_aux_su"/>
</dbReference>
<dbReference type="PANTHER" id="PTHR22767">
    <property type="entry name" value="N-TERMINAL ACETYLTRANSFERASE-RELATED"/>
    <property type="match status" value="1"/>
</dbReference>
<feature type="compositionally biased region" description="Gly residues" evidence="2">
    <location>
        <begin position="419"/>
        <end position="430"/>
    </location>
</feature>
<dbReference type="SUPFAM" id="SSF48452">
    <property type="entry name" value="TPR-like"/>
    <property type="match status" value="1"/>
</dbReference>
<dbReference type="Gene3D" id="1.25.40.1040">
    <property type="match status" value="1"/>
</dbReference>
<comment type="similarity">
    <text evidence="1">Belongs to the MDM20/NAA25 family.</text>
</comment>
<feature type="compositionally biased region" description="Low complexity" evidence="2">
    <location>
        <begin position="807"/>
        <end position="818"/>
    </location>
</feature>
<dbReference type="EMBL" id="BSDZ01000022">
    <property type="protein sequence ID" value="GLI65101.1"/>
    <property type="molecule type" value="Genomic_DNA"/>
</dbReference>
<evidence type="ECO:0000313" key="4">
    <source>
        <dbReference type="Proteomes" id="UP001165090"/>
    </source>
</evidence>